<organism evidence="2 3">
    <name type="scientific">Nonomuraea mangrovi</name>
    <dbReference type="NCBI Taxonomy" id="2316207"/>
    <lineage>
        <taxon>Bacteria</taxon>
        <taxon>Bacillati</taxon>
        <taxon>Actinomycetota</taxon>
        <taxon>Actinomycetes</taxon>
        <taxon>Streptosporangiales</taxon>
        <taxon>Streptosporangiaceae</taxon>
        <taxon>Nonomuraea</taxon>
    </lineage>
</organism>
<feature type="domain" description="SnoaL-like" evidence="1">
    <location>
        <begin position="10"/>
        <end position="92"/>
    </location>
</feature>
<dbReference type="Proteomes" id="UP001597368">
    <property type="component" value="Unassembled WGS sequence"/>
</dbReference>
<keyword evidence="3" id="KW-1185">Reference proteome</keyword>
<evidence type="ECO:0000313" key="2">
    <source>
        <dbReference type="EMBL" id="MFD1934133.1"/>
    </source>
</evidence>
<dbReference type="Gene3D" id="3.10.450.50">
    <property type="match status" value="1"/>
</dbReference>
<name>A0ABW4SWV5_9ACTN</name>
<proteinExistence type="predicted"/>
<dbReference type="SUPFAM" id="SSF54427">
    <property type="entry name" value="NTF2-like"/>
    <property type="match status" value="1"/>
</dbReference>
<reference evidence="3" key="1">
    <citation type="journal article" date="2019" name="Int. J. Syst. Evol. Microbiol.">
        <title>The Global Catalogue of Microorganisms (GCM) 10K type strain sequencing project: providing services to taxonomists for standard genome sequencing and annotation.</title>
        <authorList>
            <consortium name="The Broad Institute Genomics Platform"/>
            <consortium name="The Broad Institute Genome Sequencing Center for Infectious Disease"/>
            <person name="Wu L."/>
            <person name="Ma J."/>
        </authorList>
    </citation>
    <scope>NUCLEOTIDE SEQUENCE [LARGE SCALE GENOMIC DNA]</scope>
    <source>
        <strain evidence="3">ICMP 6774ER</strain>
    </source>
</reference>
<dbReference type="RefSeq" id="WP_379574180.1">
    <property type="nucleotide sequence ID" value="NZ_JBHUFV010000033.1"/>
</dbReference>
<accession>A0ABW4SWV5</accession>
<dbReference type="EMBL" id="JBHUFV010000033">
    <property type="protein sequence ID" value="MFD1934133.1"/>
    <property type="molecule type" value="Genomic_DNA"/>
</dbReference>
<protein>
    <submittedName>
        <fullName evidence="2">Nuclear transport factor 2 family protein</fullName>
    </submittedName>
</protein>
<dbReference type="InterPro" id="IPR037401">
    <property type="entry name" value="SnoaL-like"/>
</dbReference>
<comment type="caution">
    <text evidence="2">The sequence shown here is derived from an EMBL/GenBank/DDBJ whole genome shotgun (WGS) entry which is preliminary data.</text>
</comment>
<evidence type="ECO:0000313" key="3">
    <source>
        <dbReference type="Proteomes" id="UP001597368"/>
    </source>
</evidence>
<evidence type="ECO:0000259" key="1">
    <source>
        <dbReference type="Pfam" id="PF12680"/>
    </source>
</evidence>
<dbReference type="InterPro" id="IPR032710">
    <property type="entry name" value="NTF2-like_dom_sf"/>
</dbReference>
<dbReference type="Pfam" id="PF12680">
    <property type="entry name" value="SnoaL_2"/>
    <property type="match status" value="1"/>
</dbReference>
<sequence length="115" mass="13104">MTELESWMDAYLRAWATNRPADVGALFAEDAAYYPEPHAQPWRGRDAIVKEWLARKDESGPSAFEYEPVAVTADVAVVKGVTTYPGTTFSNLWLIRLDGEGRCTEFVEYWMEHRA</sequence>
<gene>
    <name evidence="2" type="ORF">ACFSKW_21945</name>
</gene>